<dbReference type="GO" id="GO:0008239">
    <property type="term" value="F:dipeptidyl-peptidase activity"/>
    <property type="evidence" value="ECO:0007669"/>
    <property type="project" value="TreeGrafter"/>
</dbReference>
<dbReference type="GO" id="GO:0006508">
    <property type="term" value="P:proteolysis"/>
    <property type="evidence" value="ECO:0007669"/>
    <property type="project" value="UniProtKB-KW"/>
</dbReference>
<dbReference type="PANTHER" id="PTHR11010:SF23">
    <property type="entry name" value="SERINE PEPTIDASE"/>
    <property type="match status" value="1"/>
</dbReference>
<keyword evidence="8" id="KW-1185">Reference proteome</keyword>
<evidence type="ECO:0000256" key="6">
    <source>
        <dbReference type="SAM" id="SignalP"/>
    </source>
</evidence>
<dbReference type="AlphaFoldDB" id="A0A5C2SHJ0"/>
<dbReference type="PANTHER" id="PTHR11010">
    <property type="entry name" value="PROTEASE S28 PRO-X CARBOXYPEPTIDASE-RELATED"/>
    <property type="match status" value="1"/>
</dbReference>
<dbReference type="InterPro" id="IPR029058">
    <property type="entry name" value="AB_hydrolase_fold"/>
</dbReference>
<protein>
    <submittedName>
        <fullName evidence="7">Peptidase S28</fullName>
    </submittedName>
</protein>
<accession>A0A5C2SHJ0</accession>
<keyword evidence="2" id="KW-0645">Protease</keyword>
<dbReference type="Proteomes" id="UP000313359">
    <property type="component" value="Unassembled WGS sequence"/>
</dbReference>
<evidence type="ECO:0000313" key="7">
    <source>
        <dbReference type="EMBL" id="RPD62559.1"/>
    </source>
</evidence>
<keyword evidence="4" id="KW-0378">Hydrolase</keyword>
<dbReference type="SUPFAM" id="SSF53474">
    <property type="entry name" value="alpha/beta-Hydrolases"/>
    <property type="match status" value="1"/>
</dbReference>
<dbReference type="EMBL" id="ML122258">
    <property type="protein sequence ID" value="RPD62559.1"/>
    <property type="molecule type" value="Genomic_DNA"/>
</dbReference>
<name>A0A5C2SHJ0_9APHY</name>
<evidence type="ECO:0000256" key="4">
    <source>
        <dbReference type="ARBA" id="ARBA00022801"/>
    </source>
</evidence>
<keyword evidence="5" id="KW-0325">Glycoprotein</keyword>
<dbReference type="InterPro" id="IPR008758">
    <property type="entry name" value="Peptidase_S28"/>
</dbReference>
<feature type="chain" id="PRO_5022752920" evidence="6">
    <location>
        <begin position="19"/>
        <end position="523"/>
    </location>
</feature>
<sequence length="523" mass="57560">MVSTIILLVSILVSSVTASQPLLSLPHARPHIPYTDEPDASVSVFHQTTQQQISSYGETFYFDQLIDHDNPSLGTFKQRYWHNYEFYDPGGTIVLLTPGEINAEGFTSYLTNTTITGMIAQATNGATIVLEHRFFGKSNPYPDLSVKSLRVHTIEQAINDLEYFAKNVHLPMPGGDAVSPGKAPWILVGGSYSGALVSFTMHSKPGLFYAGYASSAVIQAIGHFWKYYEPIREYMPKNCSADVEAVIAHIDAVLDTGNATAIHDVKAVFGLEDIVHDDDFGSALATILGSWQDGDITTRSDAFYDFCDALEVDNGKSAPASGWGLNHTLQAWGQLWKDTYYPATCGTFNAEDCFGTHDPNKSWWNNVTLSDDRSWTWMTCNQFGFFQVGADSGTQPVLVSRHYTAASAERNCLYDFPGAFKGSRRLSILNALGVNTRYGGWNVTTDRLIFANGHRDPWREATVAASGAVFSPTELQPHLVSDGFHCSDLLGSEAASSHVKAVQDAALDYMKKWYAEWKPSEST</sequence>
<proteinExistence type="inferred from homology"/>
<evidence type="ECO:0000313" key="8">
    <source>
        <dbReference type="Proteomes" id="UP000313359"/>
    </source>
</evidence>
<dbReference type="Pfam" id="PF05577">
    <property type="entry name" value="Peptidase_S28"/>
    <property type="match status" value="1"/>
</dbReference>
<organism evidence="7 8">
    <name type="scientific">Lentinus tigrinus ALCF2SS1-6</name>
    <dbReference type="NCBI Taxonomy" id="1328759"/>
    <lineage>
        <taxon>Eukaryota</taxon>
        <taxon>Fungi</taxon>
        <taxon>Dikarya</taxon>
        <taxon>Basidiomycota</taxon>
        <taxon>Agaricomycotina</taxon>
        <taxon>Agaricomycetes</taxon>
        <taxon>Polyporales</taxon>
        <taxon>Polyporaceae</taxon>
        <taxon>Lentinus</taxon>
    </lineage>
</organism>
<reference evidence="7" key="1">
    <citation type="journal article" date="2018" name="Genome Biol. Evol.">
        <title>Genomics and development of Lentinus tigrinus, a white-rot wood-decaying mushroom with dimorphic fruiting bodies.</title>
        <authorList>
            <person name="Wu B."/>
            <person name="Xu Z."/>
            <person name="Knudson A."/>
            <person name="Carlson A."/>
            <person name="Chen N."/>
            <person name="Kovaka S."/>
            <person name="LaButti K."/>
            <person name="Lipzen A."/>
            <person name="Pennachio C."/>
            <person name="Riley R."/>
            <person name="Schakwitz W."/>
            <person name="Umezawa K."/>
            <person name="Ohm R.A."/>
            <person name="Grigoriev I.V."/>
            <person name="Nagy L.G."/>
            <person name="Gibbons J."/>
            <person name="Hibbett D."/>
        </authorList>
    </citation>
    <scope>NUCLEOTIDE SEQUENCE [LARGE SCALE GENOMIC DNA]</scope>
    <source>
        <strain evidence="7">ALCF2SS1-6</strain>
    </source>
</reference>
<gene>
    <name evidence="7" type="ORF">L227DRAFT_573117</name>
</gene>
<dbReference type="OrthoDB" id="1735038at2759"/>
<comment type="similarity">
    <text evidence="1">Belongs to the peptidase S28 family.</text>
</comment>
<keyword evidence="3 6" id="KW-0732">Signal</keyword>
<evidence type="ECO:0000256" key="2">
    <source>
        <dbReference type="ARBA" id="ARBA00022670"/>
    </source>
</evidence>
<evidence type="ECO:0000256" key="3">
    <source>
        <dbReference type="ARBA" id="ARBA00022729"/>
    </source>
</evidence>
<feature type="signal peptide" evidence="6">
    <location>
        <begin position="1"/>
        <end position="18"/>
    </location>
</feature>
<dbReference type="GO" id="GO:0070008">
    <property type="term" value="F:serine-type exopeptidase activity"/>
    <property type="evidence" value="ECO:0007669"/>
    <property type="project" value="InterPro"/>
</dbReference>
<evidence type="ECO:0000256" key="5">
    <source>
        <dbReference type="ARBA" id="ARBA00023180"/>
    </source>
</evidence>
<dbReference type="Gene3D" id="3.40.50.1820">
    <property type="entry name" value="alpha/beta hydrolase"/>
    <property type="match status" value="2"/>
</dbReference>
<evidence type="ECO:0000256" key="1">
    <source>
        <dbReference type="ARBA" id="ARBA00011079"/>
    </source>
</evidence>